<dbReference type="GO" id="GO:0071949">
    <property type="term" value="F:FAD binding"/>
    <property type="evidence" value="ECO:0007669"/>
    <property type="project" value="InterPro"/>
</dbReference>
<dbReference type="Gene3D" id="2.40.50.140">
    <property type="entry name" value="Nucleic acid-binding proteins"/>
    <property type="match status" value="1"/>
</dbReference>
<dbReference type="InterPro" id="IPR006094">
    <property type="entry name" value="Oxid_FAD_bind_N"/>
</dbReference>
<evidence type="ECO:0000256" key="5">
    <source>
        <dbReference type="ARBA" id="ARBA00023002"/>
    </source>
</evidence>
<dbReference type="GO" id="GO:0016491">
    <property type="term" value="F:oxidoreductase activity"/>
    <property type="evidence" value="ECO:0007669"/>
    <property type="project" value="UniProtKB-KW"/>
</dbReference>
<keyword evidence="5" id="KW-0560">Oxidoreductase</keyword>
<evidence type="ECO:0000256" key="2">
    <source>
        <dbReference type="ARBA" id="ARBA00005466"/>
    </source>
</evidence>
<dbReference type="InterPro" id="IPR036318">
    <property type="entry name" value="FAD-bd_PCMH-like_sf"/>
</dbReference>
<organism evidence="8 9">
    <name type="scientific">Cuscuta campestris</name>
    <dbReference type="NCBI Taxonomy" id="132261"/>
    <lineage>
        <taxon>Eukaryota</taxon>
        <taxon>Viridiplantae</taxon>
        <taxon>Streptophyta</taxon>
        <taxon>Embryophyta</taxon>
        <taxon>Tracheophyta</taxon>
        <taxon>Spermatophyta</taxon>
        <taxon>Magnoliopsida</taxon>
        <taxon>eudicotyledons</taxon>
        <taxon>Gunneridae</taxon>
        <taxon>Pentapetalae</taxon>
        <taxon>asterids</taxon>
        <taxon>lamiids</taxon>
        <taxon>Solanales</taxon>
        <taxon>Convolvulaceae</taxon>
        <taxon>Cuscuteae</taxon>
        <taxon>Cuscuta</taxon>
        <taxon>Cuscuta subgen. Grammica</taxon>
        <taxon>Cuscuta sect. Cleistogrammica</taxon>
    </lineage>
</organism>
<evidence type="ECO:0000256" key="1">
    <source>
        <dbReference type="ARBA" id="ARBA00001974"/>
    </source>
</evidence>
<dbReference type="Proteomes" id="UP000595140">
    <property type="component" value="Unassembled WGS sequence"/>
</dbReference>
<dbReference type="SUPFAM" id="SSF50249">
    <property type="entry name" value="Nucleic acid-binding proteins"/>
    <property type="match status" value="1"/>
</dbReference>
<dbReference type="Gene3D" id="3.30.43.10">
    <property type="entry name" value="Uridine Diphospho-n-acetylenolpyruvylglucosamine Reductase, domain 2"/>
    <property type="match status" value="1"/>
</dbReference>
<keyword evidence="6" id="KW-0812">Transmembrane</keyword>
<keyword evidence="4" id="KW-0274">FAD</keyword>
<dbReference type="EMBL" id="OOIL02002582">
    <property type="protein sequence ID" value="VFQ83556.1"/>
    <property type="molecule type" value="Genomic_DNA"/>
</dbReference>
<dbReference type="Pfam" id="PF01565">
    <property type="entry name" value="FAD_binding_4"/>
    <property type="match status" value="1"/>
</dbReference>
<dbReference type="PROSITE" id="PS51387">
    <property type="entry name" value="FAD_PCMH"/>
    <property type="match status" value="1"/>
</dbReference>
<reference evidence="8 9" key="1">
    <citation type="submission" date="2018-04" db="EMBL/GenBank/DDBJ databases">
        <authorList>
            <person name="Vogel A."/>
        </authorList>
    </citation>
    <scope>NUCLEOTIDE SEQUENCE [LARGE SCALE GENOMIC DNA]</scope>
</reference>
<comment type="cofactor">
    <cofactor evidence="1">
        <name>FAD</name>
        <dbReference type="ChEBI" id="CHEBI:57692"/>
    </cofactor>
</comment>
<dbReference type="PROSITE" id="PS00862">
    <property type="entry name" value="OX2_COVAL_FAD"/>
    <property type="match status" value="1"/>
</dbReference>
<keyword evidence="6" id="KW-1133">Transmembrane helix</keyword>
<evidence type="ECO:0000256" key="6">
    <source>
        <dbReference type="SAM" id="Phobius"/>
    </source>
</evidence>
<accession>A0A484M692</accession>
<dbReference type="SUPFAM" id="SSF56176">
    <property type="entry name" value="FAD-binding/transporter-associated domain-like"/>
    <property type="match status" value="1"/>
</dbReference>
<evidence type="ECO:0000259" key="7">
    <source>
        <dbReference type="PROSITE" id="PS51387"/>
    </source>
</evidence>
<evidence type="ECO:0000256" key="3">
    <source>
        <dbReference type="ARBA" id="ARBA00022630"/>
    </source>
</evidence>
<sequence length="408" mass="45628">MDVEQPLLDVTPSSRSWSCKVIVLEKLNTRHARWDPEKTYKSVIMQDSEGHRVKGMIYGIDIPFVDDRLHLNKTYVISNARVTPVMERYSVPDEQYRYTWTLNRRTLIIDVNPDHQLFIQPNLEAPIDPFHTFYTAMLNKSSLNVLDTVLAKLPRQEVRLPCAYYSGPVQEPLGSNGFSSAYAERVVVFATRRETQSRRTLATATLLPFYISHSGRRTMDARGIIVLVLATARMLMVAVGLTLHLTQLSDVSMRRRLNVEPSELEAASIDFGGMQRKEPMAVLRPESADDVAQLVRAAYESEHGFTVSAWGHGHLINGQAGVRDGVVVEMSGYGGGKGVKVSAEAMYADVWGGELWVDVLRDKVALGQVRVLHVPSSSQYADIFTKGLPSLLFSDFRHSLGIRPSPVT</sequence>
<dbReference type="OrthoDB" id="1304108at2759"/>
<keyword evidence="3" id="KW-0285">Flavoprotein</keyword>
<protein>
    <recommendedName>
        <fullName evidence="7">FAD-binding PCMH-type domain-containing protein</fullName>
    </recommendedName>
</protein>
<keyword evidence="9" id="KW-1185">Reference proteome</keyword>
<dbReference type="PANTHER" id="PTHR13878">
    <property type="entry name" value="GULONOLACTONE OXIDASE"/>
    <property type="match status" value="1"/>
</dbReference>
<feature type="transmembrane region" description="Helical" evidence="6">
    <location>
        <begin position="224"/>
        <end position="246"/>
    </location>
</feature>
<dbReference type="InterPro" id="IPR006093">
    <property type="entry name" value="Oxy_OxRdtase_FAD_BS"/>
</dbReference>
<dbReference type="InterPro" id="IPR050432">
    <property type="entry name" value="FAD-linked_Oxidoreductases_BP"/>
</dbReference>
<dbReference type="AlphaFoldDB" id="A0A484M692"/>
<feature type="domain" description="FAD-binding PCMH-type" evidence="7">
    <location>
        <begin position="275"/>
        <end position="408"/>
    </location>
</feature>
<name>A0A484M692_9ASTE</name>
<evidence type="ECO:0000313" key="9">
    <source>
        <dbReference type="Proteomes" id="UP000595140"/>
    </source>
</evidence>
<dbReference type="InterPro" id="IPR016166">
    <property type="entry name" value="FAD-bd_PCMH"/>
</dbReference>
<dbReference type="InterPro" id="IPR012340">
    <property type="entry name" value="NA-bd_OB-fold"/>
</dbReference>
<keyword evidence="6" id="KW-0472">Membrane</keyword>
<comment type="similarity">
    <text evidence="2">Belongs to the oxygen-dependent FAD-linked oxidoreductase family.</text>
</comment>
<gene>
    <name evidence="8" type="ORF">CCAM_LOCUS25332</name>
</gene>
<dbReference type="InterPro" id="IPR016167">
    <property type="entry name" value="FAD-bd_PCMH_sub1"/>
</dbReference>
<evidence type="ECO:0000256" key="4">
    <source>
        <dbReference type="ARBA" id="ARBA00022827"/>
    </source>
</evidence>
<evidence type="ECO:0000313" key="8">
    <source>
        <dbReference type="EMBL" id="VFQ83556.1"/>
    </source>
</evidence>
<proteinExistence type="inferred from homology"/>
<dbReference type="PANTHER" id="PTHR13878:SF102">
    <property type="entry name" value="CYTOKININ DEHYDROGENASE 5"/>
    <property type="match status" value="1"/>
</dbReference>